<dbReference type="Pfam" id="PF01585">
    <property type="entry name" value="G-patch"/>
    <property type="match status" value="1"/>
</dbReference>
<feature type="compositionally biased region" description="Basic and acidic residues" evidence="1">
    <location>
        <begin position="243"/>
        <end position="255"/>
    </location>
</feature>
<feature type="compositionally biased region" description="Basic and acidic residues" evidence="1">
    <location>
        <begin position="68"/>
        <end position="82"/>
    </location>
</feature>
<evidence type="ECO:0000256" key="1">
    <source>
        <dbReference type="SAM" id="MobiDB-lite"/>
    </source>
</evidence>
<reference evidence="4" key="1">
    <citation type="journal article" date="2015" name="J. Biotechnol.">
        <title>The structure of the Cyberlindnera jadinii genome and its relation to Candida utilis analyzed by the occurrence of single nucleotide polymorphisms.</title>
        <authorList>
            <person name="Rupp O."/>
            <person name="Brinkrolf K."/>
            <person name="Buerth C."/>
            <person name="Kunigo M."/>
            <person name="Schneider J."/>
            <person name="Jaenicke S."/>
            <person name="Goesmann A."/>
            <person name="Puehler A."/>
            <person name="Jaeger K.-E."/>
            <person name="Ernst J.F."/>
        </authorList>
    </citation>
    <scope>NUCLEOTIDE SEQUENCE [LARGE SCALE GENOMIC DNA]</scope>
    <source>
        <strain evidence="4">ATCC 18201 / CBS 1600 / BCRC 20928 / JCM 3617 / NBRC 0987 / NRRL Y-1542</strain>
    </source>
</reference>
<gene>
    <name evidence="3" type="ORF">BN1211_3053</name>
</gene>
<dbReference type="SMART" id="SM00443">
    <property type="entry name" value="G_patch"/>
    <property type="match status" value="1"/>
</dbReference>
<dbReference type="PANTHER" id="PTHR21032">
    <property type="entry name" value="G PATCH DOMAIN-CONTAINING PROTEIN 11"/>
    <property type="match status" value="1"/>
</dbReference>
<dbReference type="GO" id="GO:0000776">
    <property type="term" value="C:kinetochore"/>
    <property type="evidence" value="ECO:0007669"/>
    <property type="project" value="TreeGrafter"/>
</dbReference>
<feature type="domain" description="G-patch" evidence="2">
    <location>
        <begin position="114"/>
        <end position="163"/>
    </location>
</feature>
<feature type="region of interest" description="Disordered" evidence="1">
    <location>
        <begin position="61"/>
        <end position="82"/>
    </location>
</feature>
<evidence type="ECO:0000313" key="3">
    <source>
        <dbReference type="EMBL" id="CEP22651.1"/>
    </source>
</evidence>
<accession>A0A0H5C3Z8</accession>
<organism evidence="3 4">
    <name type="scientific">Cyberlindnera jadinii (strain ATCC 18201 / CBS 1600 / BCRC 20928 / JCM 3617 / NBRC 0987 / NRRL Y-1542)</name>
    <name type="common">Torula yeast</name>
    <name type="synonym">Candida utilis</name>
    <dbReference type="NCBI Taxonomy" id="983966"/>
    <lineage>
        <taxon>Eukaryota</taxon>
        <taxon>Fungi</taxon>
        <taxon>Dikarya</taxon>
        <taxon>Ascomycota</taxon>
        <taxon>Saccharomycotina</taxon>
        <taxon>Saccharomycetes</taxon>
        <taxon>Phaffomycetales</taxon>
        <taxon>Phaffomycetaceae</taxon>
        <taxon>Cyberlindnera</taxon>
    </lineage>
</organism>
<protein>
    <recommendedName>
        <fullName evidence="2">G-patch domain-containing protein</fullName>
    </recommendedName>
</protein>
<dbReference type="EMBL" id="CDQK01000003">
    <property type="protein sequence ID" value="CEP22651.1"/>
    <property type="molecule type" value="Genomic_DNA"/>
</dbReference>
<dbReference type="InterPro" id="IPR025239">
    <property type="entry name" value="DUF4187"/>
</dbReference>
<feature type="region of interest" description="Disordered" evidence="1">
    <location>
        <begin position="132"/>
        <end position="160"/>
    </location>
</feature>
<feature type="region of interest" description="Disordered" evidence="1">
    <location>
        <begin position="1"/>
        <end position="28"/>
    </location>
</feature>
<dbReference type="PANTHER" id="PTHR21032:SF0">
    <property type="entry name" value="G PATCH DOMAIN-CONTAINING PROTEIN 11"/>
    <property type="match status" value="1"/>
</dbReference>
<dbReference type="InterPro" id="IPR039249">
    <property type="entry name" value="GPATCH11"/>
</dbReference>
<dbReference type="InterPro" id="IPR000467">
    <property type="entry name" value="G_patch_dom"/>
</dbReference>
<sequence length="322" mass="36984">MPRKRELLGFDSSDSDTGDSEPELKRSRKTKVVFKPLTLGEEESTTGDELDKCHRQVDYLTMSIDDDESKKPDKPRENTTMSHAERTLENLRRPLFGQIVDDQGEHQVIRPIATKSRGLSIMEKMGFKVGDALGKDPQDDTALREPIAVSSKTDREGIRDGLRKGDVDKALSPGITLEDEKSFQKRLQHDRDQQHKHRLVEKLQRLCYELVDGETDIYKAKARDLNVMWRGYVVDVQRRKKTKDTIDTEEHHGEAGDYDEDDTAQIDTELQLFNEEPLDTKLSKLSRHLRANFNYCFWCGVQFDSPEDLFANCPGECESDHV</sequence>
<dbReference type="PROSITE" id="PS50174">
    <property type="entry name" value="G_PATCH"/>
    <property type="match status" value="1"/>
</dbReference>
<dbReference type="Pfam" id="PF13821">
    <property type="entry name" value="DUF4187"/>
    <property type="match status" value="1"/>
</dbReference>
<dbReference type="GO" id="GO:0003676">
    <property type="term" value="F:nucleic acid binding"/>
    <property type="evidence" value="ECO:0007669"/>
    <property type="project" value="InterPro"/>
</dbReference>
<dbReference type="Proteomes" id="UP000038830">
    <property type="component" value="Unassembled WGS sequence"/>
</dbReference>
<evidence type="ECO:0000313" key="4">
    <source>
        <dbReference type="Proteomes" id="UP000038830"/>
    </source>
</evidence>
<feature type="compositionally biased region" description="Basic and acidic residues" evidence="1">
    <location>
        <begin position="133"/>
        <end position="143"/>
    </location>
</feature>
<dbReference type="AlphaFoldDB" id="A0A0H5C3Z8"/>
<name>A0A0H5C3Z8_CYBJN</name>
<proteinExistence type="predicted"/>
<dbReference type="SMART" id="SM01173">
    <property type="entry name" value="DUF4187"/>
    <property type="match status" value="1"/>
</dbReference>
<feature type="region of interest" description="Disordered" evidence="1">
    <location>
        <begin position="242"/>
        <end position="261"/>
    </location>
</feature>
<evidence type="ECO:0000259" key="2">
    <source>
        <dbReference type="PROSITE" id="PS50174"/>
    </source>
</evidence>